<dbReference type="Pfam" id="PF07963">
    <property type="entry name" value="N_methyl"/>
    <property type="match status" value="1"/>
</dbReference>
<dbReference type="PROSITE" id="PS00409">
    <property type="entry name" value="PROKAR_NTER_METHYL"/>
    <property type="match status" value="1"/>
</dbReference>
<protein>
    <submittedName>
        <fullName evidence="2">Prepilin-type N-terminal cleavage/methylation domain-containing protein</fullName>
    </submittedName>
</protein>
<dbReference type="NCBIfam" id="TIGR02532">
    <property type="entry name" value="IV_pilin_GFxxxE"/>
    <property type="match status" value="1"/>
</dbReference>
<proteinExistence type="predicted"/>
<dbReference type="RefSeq" id="WP_246912331.1">
    <property type="nucleotide sequence ID" value="NZ_JALJRB010000021.1"/>
</dbReference>
<organism evidence="2 3">
    <name type="scientific">Desulfatitalea alkaliphila</name>
    <dbReference type="NCBI Taxonomy" id="2929485"/>
    <lineage>
        <taxon>Bacteria</taxon>
        <taxon>Pseudomonadati</taxon>
        <taxon>Thermodesulfobacteriota</taxon>
        <taxon>Desulfobacteria</taxon>
        <taxon>Desulfobacterales</taxon>
        <taxon>Desulfosarcinaceae</taxon>
        <taxon>Desulfatitalea</taxon>
    </lineage>
</organism>
<dbReference type="InterPro" id="IPR012902">
    <property type="entry name" value="N_methyl_site"/>
</dbReference>
<gene>
    <name evidence="2" type="ORF">MRX98_16300</name>
</gene>
<keyword evidence="3" id="KW-1185">Reference proteome</keyword>
<dbReference type="Proteomes" id="UP001165427">
    <property type="component" value="Unassembled WGS sequence"/>
</dbReference>
<evidence type="ECO:0000313" key="3">
    <source>
        <dbReference type="Proteomes" id="UP001165427"/>
    </source>
</evidence>
<evidence type="ECO:0000256" key="1">
    <source>
        <dbReference type="SAM" id="MobiDB-lite"/>
    </source>
</evidence>
<evidence type="ECO:0000313" key="2">
    <source>
        <dbReference type="EMBL" id="MCJ8502147.1"/>
    </source>
</evidence>
<dbReference type="AlphaFoldDB" id="A0AA41R5F5"/>
<dbReference type="InterPro" id="IPR045584">
    <property type="entry name" value="Pilin-like"/>
</dbReference>
<name>A0AA41R5F5_9BACT</name>
<comment type="caution">
    <text evidence="2">The sequence shown here is derived from an EMBL/GenBank/DDBJ whole genome shotgun (WGS) entry which is preliminary data.</text>
</comment>
<sequence>MMQDMRRMLGQNKGFTLVEMALVLIIIGIIIGAVVKGKDLVRGAEQKKIYSKFLNEWRLVYLNFYDRTGRILGDTQDASVDPATDGQDGQADTNAGRDALVDSGAATAYRGLRQVGLTPPVSNVPDTPYEYRYVNSEGNTNRLTIQFLYEDGDPSYNYMEIEELPTELAIALDTMIDGEADGTDGDFINADGTNDWDTSGDTPATNTNTARWKMQF</sequence>
<dbReference type="EMBL" id="JALJRB010000021">
    <property type="protein sequence ID" value="MCJ8502147.1"/>
    <property type="molecule type" value="Genomic_DNA"/>
</dbReference>
<dbReference type="SUPFAM" id="SSF54523">
    <property type="entry name" value="Pili subunits"/>
    <property type="match status" value="1"/>
</dbReference>
<reference evidence="2" key="1">
    <citation type="submission" date="2022-04" db="EMBL/GenBank/DDBJ databases">
        <title>Desulfatitalea alkaliphila sp. nov., a novel anaerobic sulfate-reducing bacterium isolated from terrestrial mud volcano, Taman Peninsula, Russia.</title>
        <authorList>
            <person name="Khomyakova M.A."/>
            <person name="Merkel A.Y."/>
            <person name="Slobodkin A.I."/>
        </authorList>
    </citation>
    <scope>NUCLEOTIDE SEQUENCE</scope>
    <source>
        <strain evidence="2">M08but</strain>
    </source>
</reference>
<accession>A0AA41R5F5</accession>
<feature type="region of interest" description="Disordered" evidence="1">
    <location>
        <begin position="76"/>
        <end position="96"/>
    </location>
</feature>